<evidence type="ECO:0000256" key="7">
    <source>
        <dbReference type="SAM" id="SignalP"/>
    </source>
</evidence>
<dbReference type="Pfam" id="PF07679">
    <property type="entry name" value="I-set"/>
    <property type="match status" value="1"/>
</dbReference>
<dbReference type="InterPro" id="IPR007110">
    <property type="entry name" value="Ig-like_dom"/>
</dbReference>
<dbReference type="RefSeq" id="WP_170266658.1">
    <property type="nucleotide sequence ID" value="NZ_BKAG01000008.1"/>
</dbReference>
<dbReference type="Gene3D" id="2.60.40.10">
    <property type="entry name" value="Immunoglobulins"/>
    <property type="match status" value="4"/>
</dbReference>
<dbReference type="InterPro" id="IPR051275">
    <property type="entry name" value="Cell_adhesion_signaling"/>
</dbReference>
<dbReference type="Proteomes" id="UP000321577">
    <property type="component" value="Unassembled WGS sequence"/>
</dbReference>
<dbReference type="CDD" id="cd00096">
    <property type="entry name" value="Ig"/>
    <property type="match status" value="1"/>
</dbReference>
<dbReference type="InterPro" id="IPR013431">
    <property type="entry name" value="Delta_60_rpt"/>
</dbReference>
<organism evidence="9 10">
    <name type="scientific">Brevifollis gellanilyticus</name>
    <dbReference type="NCBI Taxonomy" id="748831"/>
    <lineage>
        <taxon>Bacteria</taxon>
        <taxon>Pseudomonadati</taxon>
        <taxon>Verrucomicrobiota</taxon>
        <taxon>Verrucomicrobiia</taxon>
        <taxon>Verrucomicrobiales</taxon>
        <taxon>Verrucomicrobiaceae</taxon>
    </lineage>
</organism>
<dbReference type="InterPro" id="IPR003598">
    <property type="entry name" value="Ig_sub2"/>
</dbReference>
<dbReference type="SUPFAM" id="SSF50939">
    <property type="entry name" value="Sialidases"/>
    <property type="match status" value="1"/>
</dbReference>
<dbReference type="InterPro" id="IPR013098">
    <property type="entry name" value="Ig_I-set"/>
</dbReference>
<protein>
    <recommendedName>
        <fullName evidence="8">Ig-like domain-containing protein</fullName>
    </recommendedName>
</protein>
<dbReference type="InterPro" id="IPR013425">
    <property type="entry name" value="Autotrns_rpt"/>
</dbReference>
<name>A0A512M641_9BACT</name>
<evidence type="ECO:0000313" key="10">
    <source>
        <dbReference type="Proteomes" id="UP000321577"/>
    </source>
</evidence>
<dbReference type="Pfam" id="PF12951">
    <property type="entry name" value="PATR"/>
    <property type="match status" value="7"/>
</dbReference>
<feature type="domain" description="Ig-like" evidence="8">
    <location>
        <begin position="7089"/>
        <end position="7169"/>
    </location>
</feature>
<feature type="domain" description="Ig-like" evidence="8">
    <location>
        <begin position="6912"/>
        <end position="7002"/>
    </location>
</feature>
<keyword evidence="4" id="KW-1015">Disulfide bond</keyword>
<feature type="chain" id="PRO_5021807321" description="Ig-like domain-containing protein" evidence="7">
    <location>
        <begin position="22"/>
        <end position="7743"/>
    </location>
</feature>
<evidence type="ECO:0000313" key="9">
    <source>
        <dbReference type="EMBL" id="GEP42198.1"/>
    </source>
</evidence>
<evidence type="ECO:0000259" key="8">
    <source>
        <dbReference type="PROSITE" id="PS50835"/>
    </source>
</evidence>
<dbReference type="SUPFAM" id="SSF101898">
    <property type="entry name" value="NHL repeat"/>
    <property type="match status" value="1"/>
</dbReference>
<evidence type="ECO:0000256" key="6">
    <source>
        <dbReference type="ARBA" id="ARBA00023319"/>
    </source>
</evidence>
<proteinExistence type="predicted"/>
<keyword evidence="2 7" id="KW-0732">Signal</keyword>
<dbReference type="SUPFAM" id="SSF48726">
    <property type="entry name" value="Immunoglobulin"/>
    <property type="match status" value="4"/>
</dbReference>
<dbReference type="InterPro" id="IPR036278">
    <property type="entry name" value="Sialidase_sf"/>
</dbReference>
<dbReference type="InterPro" id="IPR003599">
    <property type="entry name" value="Ig_sub"/>
</dbReference>
<comment type="caution">
    <text evidence="9">The sequence shown here is derived from an EMBL/GenBank/DDBJ whole genome shotgun (WGS) entry which is preliminary data.</text>
</comment>
<accession>A0A512M641</accession>
<dbReference type="NCBIfam" id="TIGR02608">
    <property type="entry name" value="delta_60_rpt"/>
    <property type="match status" value="3"/>
</dbReference>
<dbReference type="SMART" id="SM00409">
    <property type="entry name" value="IG"/>
    <property type="match status" value="4"/>
</dbReference>
<dbReference type="SMART" id="SM00408">
    <property type="entry name" value="IGc2"/>
    <property type="match status" value="2"/>
</dbReference>
<comment type="subcellular location">
    <subcellularLocation>
        <location evidence="1">Membrane</location>
        <topology evidence="1">Single-pass type I membrane protein</topology>
    </subcellularLocation>
</comment>
<evidence type="ECO:0000256" key="4">
    <source>
        <dbReference type="ARBA" id="ARBA00023157"/>
    </source>
</evidence>
<feature type="signal peptide" evidence="7">
    <location>
        <begin position="1"/>
        <end position="21"/>
    </location>
</feature>
<reference evidence="9 10" key="1">
    <citation type="submission" date="2019-07" db="EMBL/GenBank/DDBJ databases">
        <title>Whole genome shotgun sequence of Brevifollis gellanilyticus NBRC 108608.</title>
        <authorList>
            <person name="Hosoyama A."/>
            <person name="Uohara A."/>
            <person name="Ohji S."/>
            <person name="Ichikawa N."/>
        </authorList>
    </citation>
    <scope>NUCLEOTIDE SEQUENCE [LARGE SCALE GENOMIC DNA]</scope>
    <source>
        <strain evidence="9 10">NBRC 108608</strain>
    </source>
</reference>
<dbReference type="GO" id="GO:0098609">
    <property type="term" value="P:cell-cell adhesion"/>
    <property type="evidence" value="ECO:0007669"/>
    <property type="project" value="TreeGrafter"/>
</dbReference>
<dbReference type="PROSITE" id="PS50835">
    <property type="entry name" value="IG_LIKE"/>
    <property type="match status" value="2"/>
</dbReference>
<evidence type="ECO:0000256" key="5">
    <source>
        <dbReference type="ARBA" id="ARBA00023180"/>
    </source>
</evidence>
<dbReference type="EMBL" id="BKAG01000008">
    <property type="protein sequence ID" value="GEP42198.1"/>
    <property type="molecule type" value="Genomic_DNA"/>
</dbReference>
<dbReference type="PANTHER" id="PTHR11640">
    <property type="entry name" value="NEPHRIN"/>
    <property type="match status" value="1"/>
</dbReference>
<dbReference type="NCBIfam" id="TIGR02601">
    <property type="entry name" value="autotrns_rpt"/>
    <property type="match status" value="7"/>
</dbReference>
<keyword evidence="6" id="KW-0393">Immunoglobulin domain</keyword>
<dbReference type="GO" id="GO:0005911">
    <property type="term" value="C:cell-cell junction"/>
    <property type="evidence" value="ECO:0007669"/>
    <property type="project" value="TreeGrafter"/>
</dbReference>
<evidence type="ECO:0000256" key="3">
    <source>
        <dbReference type="ARBA" id="ARBA00023136"/>
    </source>
</evidence>
<keyword evidence="10" id="KW-1185">Reference proteome</keyword>
<dbReference type="PANTHER" id="PTHR11640:SF31">
    <property type="entry name" value="IRREGULAR CHIASM C-ROUGHEST PROTEIN-RELATED"/>
    <property type="match status" value="1"/>
</dbReference>
<evidence type="ECO:0000256" key="1">
    <source>
        <dbReference type="ARBA" id="ARBA00004479"/>
    </source>
</evidence>
<evidence type="ECO:0000256" key="2">
    <source>
        <dbReference type="ARBA" id="ARBA00022729"/>
    </source>
</evidence>
<dbReference type="GO" id="GO:0050839">
    <property type="term" value="F:cell adhesion molecule binding"/>
    <property type="evidence" value="ECO:0007669"/>
    <property type="project" value="TreeGrafter"/>
</dbReference>
<dbReference type="GO" id="GO:0005886">
    <property type="term" value="C:plasma membrane"/>
    <property type="evidence" value="ECO:0007669"/>
    <property type="project" value="TreeGrafter"/>
</dbReference>
<dbReference type="InterPro" id="IPR036179">
    <property type="entry name" value="Ig-like_dom_sf"/>
</dbReference>
<dbReference type="InterPro" id="IPR013783">
    <property type="entry name" value="Ig-like_fold"/>
</dbReference>
<dbReference type="Gene3D" id="2.80.10.50">
    <property type="match status" value="4"/>
</dbReference>
<keyword evidence="3" id="KW-0472">Membrane</keyword>
<keyword evidence="5" id="KW-0325">Glycoprotein</keyword>
<dbReference type="Pfam" id="PF17164">
    <property type="entry name" value="DUF5122"/>
    <property type="match status" value="6"/>
</dbReference>
<gene>
    <name evidence="9" type="ORF">BGE01nite_14890</name>
</gene>
<sequence>MGAVFVSVAGAGLLLVDSSMAQSTINGSWNVNGGSWGTLANWSYAQPMRPTLMTVSLNPGVLVTVIRKNDKLDAVELQNVQGAGGSGFTKTPTVIVSDPGANGRPAVVKANLDIDDGVQPGDTGKIVSFTVVDEGYGYTATPTVTITREISGLVVTDAGSGYTKPPLIEFNGGGGYASNSPPAVAFRGGLGGGALATATVSGGTVQTPITINNRGSGYSSLKPPTVSFVTTSGGSGATASVHLGVSAASFVINGGTTRYSVAPTVTISAPAGGSPITATATANLDGNGVVTGVTITNPGRSYTGAPTISFTGGTVLTPGTNPTGTGVDNQFVIGDLIRTAAGSGYSNVVVNPVAILFTQPAPDNVAAGTAIVEDGRVVAVEINDGGIGYTTAPQVIFGLPNPNPAGVVGNGGVYATAAIAGGEVTSVTMSAAHPSVPSGGGAGGAAAVTAFSPDPEVAKFGAVSSVTLVNSGQGYTSIPTVAIGATLRRTATATSVVSSGTVTAVNIGNHGSGYIATPSVSFSTVRWLGYTSAPRVRFVNNGVMGAVATATRNTTTNAITSLAINDNGSGYPSAPTVTIVGGNGTGAAATTTVAGGVVTNVIVSNQGSSYGVAPTVIFTGGGGTGAKGTANIVGGRVISITLTSPGSGYTSAPSVGIIAGDVADPATATASITGGRVTALNLTYGGSGYTGTPTVVFTTGGVTFPTAAATVAAGRLSRITLTYPGSGHSTPPVPNMTGGTITGGVQGTAATTITGGKVNDAITIVTPGGADPALATAVMAPNGTVDSINLTSGGSGYLSAPLVTIADPTGVNTPVMLAPGGQGSFVQFNRDIGGNSTITLEDARVVGSLSVGDTGAEDYIFNAGTGGSDSFLAFSMGAIGGGKSFLTKIQGDQDVINAPLILMDELNARINAGRLTLAGGVTGSGSLVLSGNSVLTVRGVAPTSNLVDLWLWNRSTTNAGAQIELGVQGGPGFDTIRLGNASMGTGGHAVLQLLENRGSGLADPSPFLDQINDNARIVVDAVTNRWGYFKLMGGDETIGSIQDVGNALVLENMEGETINTDAVLTLGGDNLDSFIGGFIRNRSGGSGAGTLGLTKNGTGSLTLLGGNITYTGDTVLNDGILRLINTTNFNSRIVSVTGTKIEVETTTGVNFDNDVNGDSSFRKLGASSLSFNSGQMSLDDFFMTAGSVTMRGGASSLRGGENIIEKGLVVRGDNGADKSVRIADSLSVGFVQAEGRFGQAGSQFNVFGERLGVSNRGYYREGVIESSGAIEISNMLLRLVPSNITDNRVVANTTTGSTSLTLNDVNNLLVGSVLILASTESPEANLRNIPQDTRIESVNLVTRTVTLTKSVKLVAGTNVSFVYSSNTDGAVRGESLNFADVVFDGRRFLAVTSKGTIHSSLNGSIWTQVYEDPLGQPLESLSWTGERYVAVGVLGRVVTSGAGNAWTVQSTGVSTALRGVTGTDVAFTGNLVNGSSTVTNVANGASFLPGMTIIGNATAPDSRILSATVTGANVSVVLDGPAVAAGTEVDFSYFRGTTVITPAASASTVTNVRTAQFVPTGIVLTSSQNNAIPNGATVLSVNGPTSRVTMSQNITASSSSPVDLFTMIGDTTLGSEVITNVSNTSGLAVGMVIKGTGIPSNTRVTAFNATAGTITVNIKLPVTRPATALSIFTGRLVSGSAVIEDVTSATAFTANMTARGRLLPANTRVVASTASTLTLNNNASATATPASLQAVKTVMARTGDFSSGSVTVNNVSDTTGLVQGMPVSAPNVIPAGTVIQTVSANSITLSQAAIASPVIQSFNAGFDLIAVGDDGRILASATGATDTWVPLTSGITRDLNAITWNGTRFAAVGDNSEILVSTTGLTWARQTPPLATSENVIISQDSVNNTISLNNSSTVTSTGGSFAGYKGNTVGSINQAGQNNTATAVIGGITGIHILRPNLQIFSLNGLQAGVTVRSVDTAANTMRMWSPATATITAAPIQTFTALASTRIIALTGVTISAATDLFTKVDHGLFTGDSVTLTTITNGAGLKQGSNYFVIRVSDDTFKLAISPADAEFGSAVNVTTNRTGVVVSPNPNVLREVTDFKGLMPGMLLHGSALPAPTAIIAMDRVARTITLASSPTASGRLGFGVLYGNFVNGSDTVTNIRIFPSIVAMSGRTSQLGTVGKSIGAYPDRISNGVTISSFSSGANTVTLSAPAIGTGYIPLYSILGTTTNGSNLITDVSTAHLTGLAAGQLIYVTGTAEAADTFSVFTITSVDMTNHEIVLSSPPSLNETADPVEVYMGVFTGLVTAGDNVVRNLSNRLGVAPPILAQPDLQDVIWTGSKFVSVGNYGAVLTSDDGTTWFPQNAGTGHDLFTVGLSGAQILAAGEDGLILQSTNGTAWTTARTPDNPSFVDARQIRDIQALVGTTSTTLALGSGGLSSANGTTWSSSLNDTFSGTQTFLTVAGRPNAGGGLTLSNDVTTTSTTSPSGGTVVNANNTNRIDDGLTLQSRGGEMIFENNAAAGVEFKETIGKLLLDQGNLRLQSFQAGIGGKTTLTFGSLEAKPGAVLELLSRDKSSGSAVNALGSIGSNDRNRIMLTQAPVIDPVRKIIGGYVTIDNEWATYDATNGITRLAAGDYDTTDQPNWSATDNVKMTAGRTITSPTGSVPATMIARAMNSLLMVGQTLNLDSKRISIESGGLLVTANSVIQGTSSNVFAGSITRGAGKDVDAVVNIITSNVASPTSVIQLTLNAPIVDFLTSATVTTAHAQGVSTITLPAPAMVGLVVGMEVAGGGAAIPPGTRIQSISGNTVTLSVPLAQGFAANTVLSFSGGSVSLAKSGPGLLVLGGPSSYTGKTYVNAGAIRMTNFDALGTAPASFVPDHIQLNGGTLQINHVLTGQTVEPDYNVNLNDGLRGLTIGIAGGRLEVGVDNPNNEGTGPGNKAPEINLTITNAINAIGVLELAVRSNAGLNPSQANSITLGTASSTNVYRAGIKTEATFEGDMFIRGNNLIGGIFSEGGNLTVDGNNNFTASIRSLKGNIRINGSNTFNGSTTWSEPVDFRSGKLVLSSANALGTNGLNLIMGDAAELALAGISQRLTTFTSTALSVISNDDAPNNFVGSTPVVFDMDRNQNFNGIVKDGLTIDGNQDAALRLDKIGPATLTLTNANNAFSGGVRILEGALNVTTISNVGSSSALGRIFTSDPGLLVIDKSVLSVTPITAQTTDRSFTMGSGPYGATLVANGGVQEASVTFGLELRDAITGTTSISQPVAFLGTDTRTLTLSGIGRGDNQFLLELGDASASGLTSLFKTSSGTWVLGKSNPYSGLTTVQEGSLVVTRNDALGTKGRSVIANSSNGVFTSSSNLPNGTPITFPLFAATTLPGGIKADTQYYVVGSSGNTFQISTTPNGAPLTITTNGANVQFVPKIDSVRSTNLNVGTGVFTGYAPVGSVVTFNTKLSPTTIVLPTGLDTNTPYYVVSSDNGSFTVSLTPGGAPISFSGTSTPDSLYYTSNAVGNAGAGVNLNGGTLELRDVDYVTPEQLIFEGGALSVPTGRSASWSGDVLVNANSRITVGANGTLTLNGNILGSRGLNQEGEGTLIMRGETIAPTTNVANSVREYAVRAGTLVLDYTLNNASKLVDNALLRLGGTRRGGTVVLRGGSHEEIVSQLNLEAGASKIYREEGSSSTIRLNTAFRSTGSSLYVDTSRIAKIDNPNFNGILGAWAIIRDALTNAFHVIPGTSTFSYTATVNAATDKINTTGSHFIRDGMVVTFSTTGTMPGGLTAGVPYYAQNTQGSFSNLEVTTLLGPPPSSGAPVGTRVNITSAGTGTLTVTGQQGFIPDAGTDYFTTYEGHGLANGVRVRLSSYGQLPAGLSAATDYYVVSSEFRGFRLSLTLDGPPVDFSNNGSGIHVLETQGAERRQGPAALTFSVQPDFAPGSDGNDRVKVIIQQVGAQDPLEVGESYNVNSIYSTLTGQGTGADPYIYTLKTTTANNSNQAIVGFVLGDQKGAVKMANVLKVESSTSTPRVVLFFPQFATFTDLNSYGMPAGFTLSNGAYDNGSVELDWARNAGTPGNETNPNDGFMMPNGSYNSAWASGVNTGVTGSSGIKNPSSTFSVRFANKTASTVSLVGTGLYPIRTGGVLVSPTVGANDSTFNGLGVLTTENQGNLQNFLFHQHNTLGSLIIDNKITNRQAITRTARLTGTSSRYLTMSVNVSSLQVAPDWSLPVSTGLNTGISVGSKIESIVQNRLIILSSNHDGTLRDQQYVFSSPGAININADLALVAGHPGRTQITGLTTTADITVGMSVTGPGILASTTVTGIVNGSTVLLSQENDTTFHSGAYLFTDGVTPISRSGMVNEPNHYLITGMATTADLTVGMTVTGPGITPGTTIVEKSANPAYVRLSQIHDGVYRTGVTYTFNGGINKTATLPVAVVIRDASADPNRRILDGVTTTAGLTPGVTVVGAGIPASTTVELILDAHTLYLSQNHDGAFRRANYTFTGGSLPSVGVVLTASVPNADRRIVMGIVNNAQGIVSTNDLYVGMPISGPGIPFGSTITFIYNDSDIQVSTNHFFTAESTTLTFTPTTGVEKLGAGTLVLNGASDYTGVTFIADGAVRANLLTDGGVPGSLGASNGGSGNLVFNGGELQYVGENGQTNRGFTVADFATINVGHERTTATFSGAVSSGTDRLNKSGPGTLELNGNANLAAMRVQQGRLLLQTVDTNPAPGAFSPTNFSQSALTSLMLGGGTMELRGTPEGNVTQNFGSQLTIEAGATILKVTSVPASSLEALTTPFTRLNIMGQEEITPVIRQPGGTVSFVENPQGNGSADIFLYLPIEERQKVLPWATYQDTTNGGGINQFATVLQATSASETTGGEIVSAGSIGLYDIGSGLIDPGNWMSTRSGAGSFDVSEGALSPEGLPLAFNGNIDVGDGDRFARTIRFSTAVDGSINIAASRTLELVGGAILAGTNVFGGQKAINGPGNITGGALNDVNSDFIMHNYNPITPFTIGANIVDRSVKSANNAGTIGKGQIKTGETQMKITLSGLPTDFFTRVRSGMEVSGPGIQPGTTVVAVEVNFLRLILSLPATEDHINTAFTFTDTTNFIQTGTGTTILSGNNTYSGNTYVHGGVLRLNSANAVPGGIGATGGTSALIVEDGIIGLGSSDFTRGLGTGISDILFTGNGGFAAYGADRTVNLGGGAVPDVLRFGNNNFVPDGSSLILGSRDATHKITFANPIDLSAFSQAIRVENSQIAVEAELSGSLSGLGRMIKFGLGTLRLGVSNANQGGVEIAEGRIIAANVPNVFGTATGAVRLGSSLTNTTAQAGLDLVVEGGAVGNPLLVGAVNARGAQWTLGGVMDASQNDPQVGTEASAMIVSGYPAVAYYDSTNQDLKYVRALDTRGAAWGAPVTISSRGNVGRNPSLQIINGNPGISYYDETNGMVMFVRSTDAQGVVWGTPISVAQTSPAAVAVLPDGKILVGGSFTRFDGQIRNRLVRLVPDGTSYKLDTDPLQFNANIMNGEVRAILVLPDGRILVGGTFTAVRENGAATVDTTRNRIAVFNANGTLDLSVNPNANSDVRVFVRQSDGKIMVGGSFSTMSGVGRTRMARLNANITLDTSFGNTDIRNGEVRAIIPEDRDTDTPGFESYAIAGTFTDIRGSGNRNRLARINADASLAAFNPDANNAVQDMVRLPSGKFLVGGTFTAFAGGVIARTRLARINDNGSVDETFGQEVNGEVRDLHLEANGDVLVSGIFSQLGDFTRNFIGRVLVNGNVDASFAPEPDNEVRQIATMADGKIVMAGTFNNVSGVTQQLVARILGTGASDSGFTRSIVNAGLYSSLCNVNGNPAIAYYYNNSILAKGDIYYIRSSDVNGGGWPNPELIKDDGNVGVGISMTVANIGGDLLTKDNRGTETTADDEVTISGTVATSGTPVIAYGDAGNGRVRYVVANNVNGSGNAGVGLGEAMTNWSLPKDIPGLDGTVGTHFTLGVVDGFPALVYQTSDTKDLKYIRALNAAGLTHNLRDPVTFEVLRILVSQLNFTIASSWGTPVVLDSAGDVGAYPSLGSVNGQPTTLKNRPAISYYDATNGDLKYVTGADSTGASWNQPTTLVSVDDVGRANTLLVADGLPAVSYYNATTADLEFVILNNASGYSRIALNGNTAWSGNVTLNGMTTLAPALGTVTQFTGLISGAAGFRLAGGGTLNISPNQRQILLEDTTALTPGWGISGPGLTAGTTLAFVDTFNRMVTLDRDHDGISRTATYTLSPPPGDDQNNPRNIVGTVLVGNSFASALGGPRMTTGSGRAVNGGVVIRSGTILFSGVNPLSSATIEMGDQISQEINVGRATNSISILNHGGSFNANHDGISVNADGPGAFVDVSATIDGGYYGLLATTADSNADQFTGNLPNGTAIRFRASLLPTGIAANTTYYVRGSSGGQFQVSETQGGNFVNFFDDGSNMFYILESSLTAQILVKDEAANPERNGIYRVLITTDNESIAVNEINLVRVAALDSVAEMDFGVRANVAAGTHQGQSYYIGSTVTDLNVSAVHWILDTAASDVALLANAGNTTVGNAIDINAIPGSVSTILGANSTVTSGQVFFNGPITLQNQAQAAQDLETVELRSFTSEGFGVRFNGAITEADTLDRLTLIKTGSGTVTLAGNSSFKGGITINQGSLLVMNNPATALTGQSGTGTGAVTVNAGTVLGGIGSINGPVTLNGTVGSPAILRPGDPTTNNTPVEALTINAPLVVGANSVVEFTLGVNNFTQLVGTSMNLSTDTSKIVVQFAGSFLPADGTEFQILNLVNDLIVFGGAQNLLNLLQLPVNKVWDTNRFISDGILKVVGDPTALSITDQPDDATRQQGQEHTFTVAYTGSGPVTIQWQKTPITGPDAWQNIPGATGTSYTIPSVTDDDHEARYRVRLTNVVGTVESNSATLIVNWPLSFVKNLSPTRVASVGSPLILSVVVAGEDPTFEWMKDGQSLAPPSSAPGANTLTIPGHLVTLQSAGQYRVVVRNPLNATTGITSVTCTVTVTVGQAVVVLMPESQTVLAGSTVTLTSMAGGDANGRVTSWLKGAAPILGEFTETLILPNITVAQAGDYKFKVENKFNSKTTTATSDPANIVVVENPNRTVAGQLGKSVTLTAVVGSPAKVKPTFVWLKNGQPLPASNVAKKYVLAANKLTINSLALDDAATYTCRVTGDPSVLPVVGATHFVRVFNAAPAIDKDMPPPPAGMVGSYYSWKIPSISDSADPEDWKKAPVTYTATGLPAGLKLDATTGMITGRPTAPNKIVKISNVDTEVPYAVKLTVVNAIKPAVGAATEATIWNTTIDINALPLGIAGVYAGPIERSATLNSRLGGRFDMTVTTAGAYSGKIILGTDAARPFAGAFTMNLDSAGNLIGSASTSVTILGTKTSPPLTISFTLNITAPITPGDPPVTRLTPASIFYRTDSVNFSAWRNNYAAKAVTGVAKLPTAYLAPDPKKPGSFIPALYNFAIMLPEGDPLEGNVNVPQGSGYGTFTVSAAGAYTLAGRTPDNESLTGSYWVGPEGELFIYQTLHTPVTGAVPTKGSIHGQLQIELGTTQDENDLTGALTLVRQANPKGRLYKLGFGLPNTPVTTPVGLVAVGGRFVEPPATGTVLGAAPTTTASLVFSENADLSSNVNTATNPNCIDNITLAALSKVTMPPKGATNPGQTALTVAHKTGILGGSFTLTDPGTKPVIRKSSILGLTIRVRTSAFGVLPRTTATYGVGYFVLDQLPGGTTAPQRTGIFSFTD</sequence>